<gene>
    <name evidence="2" type="ORF">BD310DRAFT_832758</name>
</gene>
<feature type="compositionally biased region" description="Polar residues" evidence="1">
    <location>
        <begin position="204"/>
        <end position="215"/>
    </location>
</feature>
<evidence type="ECO:0000313" key="2">
    <source>
        <dbReference type="EMBL" id="TBU52198.1"/>
    </source>
</evidence>
<feature type="region of interest" description="Disordered" evidence="1">
    <location>
        <begin position="153"/>
        <end position="245"/>
    </location>
</feature>
<sequence length="245" mass="26902">MDPIHFVRGLVANGPPYPDDAPRAVVDFLTAMDAALPMRENAPYNDVSVVPSDYRVKYFLDAFEIFPSPPPIPDAPPRKLLTYSLLRLALFCARGASLLHRAEDENTNILDDESASALFYELQDRIEEVCDRLSNASTLGDLFENLCVSIARPPRRPPPIPMSDSVITASPKTRKSKTKTTRKARKPAPVGPLPTFRSAGWGRTESSAAASPTQKRPSRPPAPISKSPWDDFSTSSSGFSLSRSF</sequence>
<keyword evidence="3" id="KW-1185">Reference proteome</keyword>
<organism evidence="2 3">
    <name type="scientific">Dichomitus squalens</name>
    <dbReference type="NCBI Taxonomy" id="114155"/>
    <lineage>
        <taxon>Eukaryota</taxon>
        <taxon>Fungi</taxon>
        <taxon>Dikarya</taxon>
        <taxon>Basidiomycota</taxon>
        <taxon>Agaricomycotina</taxon>
        <taxon>Agaricomycetes</taxon>
        <taxon>Polyporales</taxon>
        <taxon>Polyporaceae</taxon>
        <taxon>Dichomitus</taxon>
    </lineage>
</organism>
<dbReference type="AlphaFoldDB" id="A0A4V6MW56"/>
<proteinExistence type="predicted"/>
<evidence type="ECO:0000313" key="3">
    <source>
        <dbReference type="Proteomes" id="UP000292082"/>
    </source>
</evidence>
<reference evidence="2 3" key="1">
    <citation type="submission" date="2019-01" db="EMBL/GenBank/DDBJ databases">
        <title>Draft genome sequences of three monokaryotic isolates of the white-rot basidiomycete fungus Dichomitus squalens.</title>
        <authorList>
            <consortium name="DOE Joint Genome Institute"/>
            <person name="Lopez S.C."/>
            <person name="Andreopoulos B."/>
            <person name="Pangilinan J."/>
            <person name="Lipzen A."/>
            <person name="Riley R."/>
            <person name="Ahrendt S."/>
            <person name="Ng V."/>
            <person name="Barry K."/>
            <person name="Daum C."/>
            <person name="Grigoriev I.V."/>
            <person name="Hilden K.S."/>
            <person name="Makela M.R."/>
            <person name="de Vries R.P."/>
        </authorList>
    </citation>
    <scope>NUCLEOTIDE SEQUENCE [LARGE SCALE GENOMIC DNA]</scope>
    <source>
        <strain evidence="2 3">CBS 464.89</strain>
    </source>
</reference>
<accession>A0A4V6MW56</accession>
<evidence type="ECO:0000256" key="1">
    <source>
        <dbReference type="SAM" id="MobiDB-lite"/>
    </source>
</evidence>
<name>A0A4V6MW56_9APHY</name>
<dbReference type="Proteomes" id="UP000292082">
    <property type="component" value="Unassembled WGS sequence"/>
</dbReference>
<feature type="compositionally biased region" description="Low complexity" evidence="1">
    <location>
        <begin position="232"/>
        <end position="245"/>
    </location>
</feature>
<feature type="compositionally biased region" description="Basic residues" evidence="1">
    <location>
        <begin position="172"/>
        <end position="186"/>
    </location>
</feature>
<protein>
    <submittedName>
        <fullName evidence="2">Uncharacterized protein</fullName>
    </submittedName>
</protein>
<dbReference type="EMBL" id="ML145262">
    <property type="protein sequence ID" value="TBU52198.1"/>
    <property type="molecule type" value="Genomic_DNA"/>
</dbReference>